<dbReference type="InterPro" id="IPR029006">
    <property type="entry name" value="ADF-H/Gelsolin-like_dom_sf"/>
</dbReference>
<evidence type="ECO:0000256" key="2">
    <source>
        <dbReference type="ARBA" id="ARBA00012254"/>
    </source>
</evidence>
<comment type="pathway">
    <text evidence="1">Purine metabolism; IMP biosynthesis via de novo pathway; N(2)-formyl-N(1)-(5-phospho-D-ribosyl)glycinamide from N(1)-(5-phospho-D-ribosyl)glycinamide (10-formyl THF route): step 1/1.</text>
</comment>
<feature type="compositionally biased region" description="Low complexity" evidence="9">
    <location>
        <begin position="311"/>
        <end position="330"/>
    </location>
</feature>
<feature type="compositionally biased region" description="Low complexity" evidence="9">
    <location>
        <begin position="255"/>
        <end position="274"/>
    </location>
</feature>
<dbReference type="SMART" id="SM00262">
    <property type="entry name" value="GEL"/>
    <property type="match status" value="1"/>
</dbReference>
<dbReference type="SUPFAM" id="SSF55753">
    <property type="entry name" value="Actin depolymerizing proteins"/>
    <property type="match status" value="1"/>
</dbReference>
<dbReference type="Pfam" id="PF00551">
    <property type="entry name" value="Formyl_trans_N"/>
    <property type="match status" value="2"/>
</dbReference>
<feature type="compositionally biased region" description="Polar residues" evidence="9">
    <location>
        <begin position="335"/>
        <end position="348"/>
    </location>
</feature>
<dbReference type="STRING" id="1569628.A0A316UX63"/>
<sequence length="1210" mass="126628">MAMSSTPLSPTHSGTPQAAGMATGELSDWVNRVRSGSQVNSPVPGGAATTDFEEEVRQSRLNRQQRKKRLSGQGISGFERAETYDAPSSDASRPTSSSAFSHDSASAVPSARGAALLARYGGQAGPTGTANAGSGSSPVSLASFMGGRAAGPRLGKLAGDGRSAPPEADMIDDSRIRRGVALPGMSPTGASPGGRSLASFLDARATGRETATSPAAAAASFTPSSPRTTARATSPTRGYTEPAAAPTRHSPVRRSTSPSKPASPTKLSAPSAAPISVPRPGYERALSSNAEMKHAATSPIKFDEPGVKSITPSATPAGSPGPASAAMSPAFAQLQRANSSDRMPTASLTRLKGKGMVGQRLKEAKDREAASSDSASGSGSAIVPGRITIPRSQPQSPSKWGAVDTTSSPARSSTSPSSERKWQRSGNALPGLSRPTSSGTSNSNAFRSPSPVREAERNDAPPVRLPGMGGAASPFGASGGRAASPTKVASDDGGAEAKPLEHLTASRARGPAKRSARGGAAPEPQSKAEAPAVVEGKPSAVEVVEPAAAPATTPAAAPAPLRSTAGPRIAVLISGSGSNLQALIDATHTPSGPLAHAQISFVLSNRKAAYGLTRASTSNPPIPTEILALKTWQNRNPGGTREQYDEVLARAVLEGGKPDLIVLAGFMHIVSPVFLRALGHDTELPNSGAPAWRPSRPVPIINLHPALPHAFDGANAIPRAYEAFQRGEVDKTGIMVHEVVAEVDRGAPVLVREVPIRKGETLEDLEERMHSVEHELIVEATRVVLKRIEDGESVALIPTPAKSRMVPLKRAGDSATFAKLSRNAQQLLARRSTPQLPTINTLSSEVILIQSDGSTSTLPPSDAHILHEGETQAIVHRFKPSRGAEEVQTRVYARAGARSGYVREGESGREGRKLQELAKRYGAQVTDARQGKESEELAALFPDAILETRQGAKRSAWDKGDSMLSRVSCSGAATFVDQVELHASSLSSASSFVLSVAGTVLVWHGRGAFDSEREAARRFAENLTSGKVQEMEEGAEKGLWHDVLGRGSYAGAWHHRRRRAEALLSSTAPRLLLVRAGTGDLEEISGSWTASKIPQAGVSLVVLSSDVYVLVGPDARGDRSEISVALQAAEHLKPRAAHVLVYPSLTPRDLASSLRYWSSYEAGLVRGSKRMNVVSAKQAKRELEEWSEVGERLLADLKCLPVGIDETAVL</sequence>
<evidence type="ECO:0000256" key="9">
    <source>
        <dbReference type="SAM" id="MobiDB-lite"/>
    </source>
</evidence>
<dbReference type="UniPathway" id="UPA00074">
    <property type="reaction ID" value="UER00126"/>
</dbReference>
<evidence type="ECO:0000256" key="4">
    <source>
        <dbReference type="ARBA" id="ARBA00022755"/>
    </source>
</evidence>
<feature type="region of interest" description="Disordered" evidence="9">
    <location>
        <begin position="152"/>
        <end position="534"/>
    </location>
</feature>
<dbReference type="InterPro" id="IPR007122">
    <property type="entry name" value="Villin/Gelsolin"/>
</dbReference>
<keyword evidence="4" id="KW-0658">Purine biosynthesis</keyword>
<dbReference type="OrthoDB" id="5575075at2759"/>
<evidence type="ECO:0000256" key="5">
    <source>
        <dbReference type="ARBA" id="ARBA00038440"/>
    </source>
</evidence>
<dbReference type="Gene3D" id="3.40.50.170">
    <property type="entry name" value="Formyl transferase, N-terminal domain"/>
    <property type="match status" value="1"/>
</dbReference>
<dbReference type="PANTHER" id="PTHR43369:SF2">
    <property type="entry name" value="PHOSPHORIBOSYLGLYCINAMIDE FORMYLTRANSFERASE"/>
    <property type="match status" value="1"/>
</dbReference>
<feature type="compositionally biased region" description="Low complexity" evidence="9">
    <location>
        <begin position="210"/>
        <end position="237"/>
    </location>
</feature>
<feature type="compositionally biased region" description="Low complexity" evidence="9">
    <location>
        <begin position="471"/>
        <end position="485"/>
    </location>
</feature>
<dbReference type="RefSeq" id="XP_025364176.1">
    <property type="nucleotide sequence ID" value="XM_025507312.1"/>
</dbReference>
<accession>A0A316UX63</accession>
<dbReference type="EMBL" id="KZ819663">
    <property type="protein sequence ID" value="PWN29564.1"/>
    <property type="molecule type" value="Genomic_DNA"/>
</dbReference>
<dbReference type="InterPro" id="IPR001555">
    <property type="entry name" value="GART_AS"/>
</dbReference>
<dbReference type="CDD" id="cd08645">
    <property type="entry name" value="FMT_core_GART"/>
    <property type="match status" value="1"/>
</dbReference>
<keyword evidence="3" id="KW-0808">Transferase</keyword>
<dbReference type="Proteomes" id="UP000245884">
    <property type="component" value="Unassembled WGS sequence"/>
</dbReference>
<evidence type="ECO:0000256" key="6">
    <source>
        <dbReference type="ARBA" id="ARBA00041324"/>
    </source>
</evidence>
<dbReference type="Gene3D" id="3.40.20.10">
    <property type="entry name" value="Severin"/>
    <property type="match status" value="1"/>
</dbReference>
<dbReference type="PROSITE" id="PS00373">
    <property type="entry name" value="GART"/>
    <property type="match status" value="1"/>
</dbReference>
<dbReference type="FunFam" id="3.40.50.170:FF:000022">
    <property type="entry name" value="Related to glycinamide ribonucleotide transformylase"/>
    <property type="match status" value="1"/>
</dbReference>
<dbReference type="HAMAP" id="MF_01930">
    <property type="entry name" value="PurN"/>
    <property type="match status" value="1"/>
</dbReference>
<comment type="similarity">
    <text evidence="5">Belongs to the GART family.</text>
</comment>
<dbReference type="GeneID" id="37029135"/>
<feature type="compositionally biased region" description="Low complexity" evidence="9">
    <location>
        <begin position="85"/>
        <end position="108"/>
    </location>
</feature>
<dbReference type="SUPFAM" id="SSF53328">
    <property type="entry name" value="Formyltransferase"/>
    <property type="match status" value="1"/>
</dbReference>
<comment type="catalytic activity">
    <reaction evidence="8">
        <text>N(1)-(5-phospho-beta-D-ribosyl)glycinamide + (6R)-10-formyltetrahydrofolate = N(2)-formyl-N(1)-(5-phospho-beta-D-ribosyl)glycinamide + (6S)-5,6,7,8-tetrahydrofolate + H(+)</text>
        <dbReference type="Rhea" id="RHEA:15053"/>
        <dbReference type="ChEBI" id="CHEBI:15378"/>
        <dbReference type="ChEBI" id="CHEBI:57453"/>
        <dbReference type="ChEBI" id="CHEBI:143788"/>
        <dbReference type="ChEBI" id="CHEBI:147286"/>
        <dbReference type="ChEBI" id="CHEBI:195366"/>
        <dbReference type="EC" id="2.1.2.2"/>
    </reaction>
</comment>
<dbReference type="InterPro" id="IPR002376">
    <property type="entry name" value="Formyl_transf_N"/>
</dbReference>
<organism evidence="11 12">
    <name type="scientific">Jaminaea rosea</name>
    <dbReference type="NCBI Taxonomy" id="1569628"/>
    <lineage>
        <taxon>Eukaryota</taxon>
        <taxon>Fungi</taxon>
        <taxon>Dikarya</taxon>
        <taxon>Basidiomycota</taxon>
        <taxon>Ustilaginomycotina</taxon>
        <taxon>Exobasidiomycetes</taxon>
        <taxon>Microstromatales</taxon>
        <taxon>Microstromatales incertae sedis</taxon>
        <taxon>Jaminaea</taxon>
    </lineage>
</organism>
<evidence type="ECO:0000259" key="10">
    <source>
        <dbReference type="Pfam" id="PF00551"/>
    </source>
</evidence>
<evidence type="ECO:0000256" key="7">
    <source>
        <dbReference type="ARBA" id="ARBA00041682"/>
    </source>
</evidence>
<dbReference type="GO" id="GO:0005737">
    <property type="term" value="C:cytoplasm"/>
    <property type="evidence" value="ECO:0007669"/>
    <property type="project" value="TreeGrafter"/>
</dbReference>
<feature type="domain" description="Formyl transferase N-terminal" evidence="10">
    <location>
        <begin position="697"/>
        <end position="781"/>
    </location>
</feature>
<proteinExistence type="inferred from homology"/>
<keyword evidence="12" id="KW-1185">Reference proteome</keyword>
<evidence type="ECO:0000256" key="3">
    <source>
        <dbReference type="ARBA" id="ARBA00022679"/>
    </source>
</evidence>
<evidence type="ECO:0000256" key="8">
    <source>
        <dbReference type="ARBA" id="ARBA00047664"/>
    </source>
</evidence>
<evidence type="ECO:0000256" key="1">
    <source>
        <dbReference type="ARBA" id="ARBA00005054"/>
    </source>
</evidence>
<dbReference type="PANTHER" id="PTHR43369">
    <property type="entry name" value="PHOSPHORIBOSYLGLYCINAMIDE FORMYLTRANSFERASE"/>
    <property type="match status" value="1"/>
</dbReference>
<dbReference type="GO" id="GO:0004644">
    <property type="term" value="F:phosphoribosylglycinamide formyltransferase activity"/>
    <property type="evidence" value="ECO:0007669"/>
    <property type="project" value="UniProtKB-EC"/>
</dbReference>
<gene>
    <name evidence="11" type="ORF">BDZ90DRAFT_236998</name>
</gene>
<reference evidence="11 12" key="1">
    <citation type="journal article" date="2018" name="Mol. Biol. Evol.">
        <title>Broad Genomic Sampling Reveals a Smut Pathogenic Ancestry of the Fungal Clade Ustilaginomycotina.</title>
        <authorList>
            <person name="Kijpornyongpan T."/>
            <person name="Mondo S.J."/>
            <person name="Barry K."/>
            <person name="Sandor L."/>
            <person name="Lee J."/>
            <person name="Lipzen A."/>
            <person name="Pangilinan J."/>
            <person name="LaButti K."/>
            <person name="Hainaut M."/>
            <person name="Henrissat B."/>
            <person name="Grigoriev I.V."/>
            <person name="Spatafora J.W."/>
            <person name="Aime M.C."/>
        </authorList>
    </citation>
    <scope>NUCLEOTIDE SEQUENCE [LARGE SCALE GENOMIC DNA]</scope>
    <source>
        <strain evidence="11 12">MCA 5214</strain>
    </source>
</reference>
<dbReference type="InterPro" id="IPR004607">
    <property type="entry name" value="GART"/>
</dbReference>
<evidence type="ECO:0000313" key="12">
    <source>
        <dbReference type="Proteomes" id="UP000245884"/>
    </source>
</evidence>
<feature type="domain" description="Formyl transferase N-terminal" evidence="10">
    <location>
        <begin position="568"/>
        <end position="680"/>
    </location>
</feature>
<dbReference type="GO" id="GO:0006189">
    <property type="term" value="P:'de novo' IMP biosynthetic process"/>
    <property type="evidence" value="ECO:0007669"/>
    <property type="project" value="UniProtKB-UniPathway"/>
</dbReference>
<protein>
    <recommendedName>
        <fullName evidence="2">phosphoribosylglycinamide formyltransferase 1</fullName>
        <ecNumber evidence="2">2.1.2.2</ecNumber>
    </recommendedName>
    <alternativeName>
        <fullName evidence="7">5'-phosphoribosylglycinamide transformylase</fullName>
    </alternativeName>
    <alternativeName>
        <fullName evidence="6">GAR transformylase</fullName>
    </alternativeName>
</protein>
<feature type="region of interest" description="Disordered" evidence="9">
    <location>
        <begin position="1"/>
        <end position="108"/>
    </location>
</feature>
<evidence type="ECO:0000313" key="11">
    <source>
        <dbReference type="EMBL" id="PWN29564.1"/>
    </source>
</evidence>
<dbReference type="GO" id="GO:0051015">
    <property type="term" value="F:actin filament binding"/>
    <property type="evidence" value="ECO:0007669"/>
    <property type="project" value="InterPro"/>
</dbReference>
<feature type="compositionally biased region" description="Low complexity" evidence="9">
    <location>
        <begin position="405"/>
        <end position="417"/>
    </location>
</feature>
<feature type="compositionally biased region" description="Polar residues" evidence="9">
    <location>
        <begin position="1"/>
        <end position="16"/>
    </location>
</feature>
<feature type="compositionally biased region" description="Polar residues" evidence="9">
    <location>
        <begin position="434"/>
        <end position="447"/>
    </location>
</feature>
<feature type="compositionally biased region" description="Basic and acidic residues" evidence="9">
    <location>
        <begin position="360"/>
        <end position="370"/>
    </location>
</feature>
<name>A0A316UX63_9BASI</name>
<feature type="compositionally biased region" description="Low complexity" evidence="9">
    <location>
        <begin position="371"/>
        <end position="381"/>
    </location>
</feature>
<dbReference type="EC" id="2.1.2.2" evidence="2"/>
<dbReference type="InterPro" id="IPR036477">
    <property type="entry name" value="Formyl_transf_N_sf"/>
</dbReference>
<dbReference type="AlphaFoldDB" id="A0A316UX63"/>